<gene>
    <name evidence="1" type="ORF">Lalb_Chr22g0359391</name>
</gene>
<evidence type="ECO:0000313" key="2">
    <source>
        <dbReference type="Proteomes" id="UP000447434"/>
    </source>
</evidence>
<evidence type="ECO:0000313" key="1">
    <source>
        <dbReference type="EMBL" id="KAE9588807.1"/>
    </source>
</evidence>
<keyword evidence="2" id="KW-1185">Reference proteome</keyword>
<organism evidence="1 2">
    <name type="scientific">Lupinus albus</name>
    <name type="common">White lupine</name>
    <name type="synonym">Lupinus termis</name>
    <dbReference type="NCBI Taxonomy" id="3870"/>
    <lineage>
        <taxon>Eukaryota</taxon>
        <taxon>Viridiplantae</taxon>
        <taxon>Streptophyta</taxon>
        <taxon>Embryophyta</taxon>
        <taxon>Tracheophyta</taxon>
        <taxon>Spermatophyta</taxon>
        <taxon>Magnoliopsida</taxon>
        <taxon>eudicotyledons</taxon>
        <taxon>Gunneridae</taxon>
        <taxon>Pentapetalae</taxon>
        <taxon>rosids</taxon>
        <taxon>fabids</taxon>
        <taxon>Fabales</taxon>
        <taxon>Fabaceae</taxon>
        <taxon>Papilionoideae</taxon>
        <taxon>50 kb inversion clade</taxon>
        <taxon>genistoids sensu lato</taxon>
        <taxon>core genistoids</taxon>
        <taxon>Genisteae</taxon>
        <taxon>Lupinus</taxon>
    </lineage>
</organism>
<proteinExistence type="predicted"/>
<protein>
    <submittedName>
        <fullName evidence="1">Uncharacterized protein</fullName>
    </submittedName>
</protein>
<dbReference type="AlphaFoldDB" id="A0A6A4NQC0"/>
<dbReference type="EMBL" id="WOCE01000022">
    <property type="protein sequence ID" value="KAE9588807.1"/>
    <property type="molecule type" value="Genomic_DNA"/>
</dbReference>
<name>A0A6A4NQC0_LUPAL</name>
<accession>A0A6A4NQC0</accession>
<comment type="caution">
    <text evidence="1">The sequence shown here is derived from an EMBL/GenBank/DDBJ whole genome shotgun (WGS) entry which is preliminary data.</text>
</comment>
<dbReference type="Proteomes" id="UP000447434">
    <property type="component" value="Chromosome 22"/>
</dbReference>
<sequence length="54" mass="5980">MGTRNGKYSQIIPVMGGISSIFLDLYIVETLDSESHSLMDMKSGNEVPKHDIHS</sequence>
<reference evidence="2" key="1">
    <citation type="journal article" date="2020" name="Nat. Commun.">
        <title>Genome sequence of the cluster root forming white lupin.</title>
        <authorList>
            <person name="Hufnagel B."/>
            <person name="Marques A."/>
            <person name="Soriano A."/>
            <person name="Marques L."/>
            <person name="Divol F."/>
            <person name="Doumas P."/>
            <person name="Sallet E."/>
            <person name="Mancinotti D."/>
            <person name="Carrere S."/>
            <person name="Marande W."/>
            <person name="Arribat S."/>
            <person name="Keller J."/>
            <person name="Huneau C."/>
            <person name="Blein T."/>
            <person name="Aime D."/>
            <person name="Laguerre M."/>
            <person name="Taylor J."/>
            <person name="Schubert V."/>
            <person name="Nelson M."/>
            <person name="Geu-Flores F."/>
            <person name="Crespi M."/>
            <person name="Gallardo-Guerrero K."/>
            <person name="Delaux P.-M."/>
            <person name="Salse J."/>
            <person name="Berges H."/>
            <person name="Guyot R."/>
            <person name="Gouzy J."/>
            <person name="Peret B."/>
        </authorList>
    </citation>
    <scope>NUCLEOTIDE SEQUENCE [LARGE SCALE GENOMIC DNA]</scope>
    <source>
        <strain evidence="2">cv. Amiga</strain>
    </source>
</reference>